<comment type="caution">
    <text evidence="2">The sequence shown here is derived from an EMBL/GenBank/DDBJ whole genome shotgun (WGS) entry which is preliminary data.</text>
</comment>
<feature type="region of interest" description="Disordered" evidence="1">
    <location>
        <begin position="213"/>
        <end position="237"/>
    </location>
</feature>
<dbReference type="PANTHER" id="PTHR31579">
    <property type="entry name" value="OS03G0796600 PROTEIN"/>
    <property type="match status" value="1"/>
</dbReference>
<name>A0ABR0U0E2_REHGL</name>
<evidence type="ECO:0000256" key="1">
    <source>
        <dbReference type="SAM" id="MobiDB-lite"/>
    </source>
</evidence>
<evidence type="ECO:0000313" key="3">
    <source>
        <dbReference type="Proteomes" id="UP001318860"/>
    </source>
</evidence>
<evidence type="ECO:0000313" key="2">
    <source>
        <dbReference type="EMBL" id="KAK6115650.1"/>
    </source>
</evidence>
<sequence>MSISSEDEKLFLMFKFEIGSTLSDSFFLHPSQPLQVDDCPIYFSLQEIMEEITDAETEVYGKILFYLKYMESKEKLNNLKKWIVFRLEMDNYEAHLCKTSWSTPFGPPSVFQFQGDYEYVDVIMRDKNGSKEERLIVDIDFRTQFELARPTQNYQELTNALPLIFVGTEEKLEKLISLICSAAKQSLREKGLHIPPWRKASYMHSKWKVESGKDESTFPTTTVAPPPLLSRSPLATTTPPFLSPPADSKISVGYQDFPIERIFD</sequence>
<dbReference type="PANTHER" id="PTHR31579:SF34">
    <property type="entry name" value="T14N5.3 PROTEIN"/>
    <property type="match status" value="1"/>
</dbReference>
<dbReference type="InterPro" id="IPR006502">
    <property type="entry name" value="PDDEXK-like"/>
</dbReference>
<protein>
    <submittedName>
        <fullName evidence="2">Uncharacterized protein</fullName>
    </submittedName>
</protein>
<keyword evidence="3" id="KW-1185">Reference proteome</keyword>
<dbReference type="NCBIfam" id="TIGR01615">
    <property type="entry name" value="A_thal_3542"/>
    <property type="match status" value="1"/>
</dbReference>
<dbReference type="EMBL" id="JABTTQ020003506">
    <property type="protein sequence ID" value="KAK6115650.1"/>
    <property type="molecule type" value="Genomic_DNA"/>
</dbReference>
<dbReference type="Pfam" id="PF04720">
    <property type="entry name" value="PDDEXK_6"/>
    <property type="match status" value="1"/>
</dbReference>
<proteinExistence type="predicted"/>
<reference evidence="2 3" key="1">
    <citation type="journal article" date="2021" name="Comput. Struct. Biotechnol. J.">
        <title>De novo genome assembly of the potent medicinal plant Rehmannia glutinosa using nanopore technology.</title>
        <authorList>
            <person name="Ma L."/>
            <person name="Dong C."/>
            <person name="Song C."/>
            <person name="Wang X."/>
            <person name="Zheng X."/>
            <person name="Niu Y."/>
            <person name="Chen S."/>
            <person name="Feng W."/>
        </authorList>
    </citation>
    <scope>NUCLEOTIDE SEQUENCE [LARGE SCALE GENOMIC DNA]</scope>
    <source>
        <strain evidence="2">DH-2019</strain>
    </source>
</reference>
<organism evidence="2 3">
    <name type="scientific">Rehmannia glutinosa</name>
    <name type="common">Chinese foxglove</name>
    <dbReference type="NCBI Taxonomy" id="99300"/>
    <lineage>
        <taxon>Eukaryota</taxon>
        <taxon>Viridiplantae</taxon>
        <taxon>Streptophyta</taxon>
        <taxon>Embryophyta</taxon>
        <taxon>Tracheophyta</taxon>
        <taxon>Spermatophyta</taxon>
        <taxon>Magnoliopsida</taxon>
        <taxon>eudicotyledons</taxon>
        <taxon>Gunneridae</taxon>
        <taxon>Pentapetalae</taxon>
        <taxon>asterids</taxon>
        <taxon>lamiids</taxon>
        <taxon>Lamiales</taxon>
        <taxon>Orobanchaceae</taxon>
        <taxon>Rehmannieae</taxon>
        <taxon>Rehmannia</taxon>
    </lineage>
</organism>
<dbReference type="Proteomes" id="UP001318860">
    <property type="component" value="Unassembled WGS sequence"/>
</dbReference>
<gene>
    <name evidence="2" type="ORF">DH2020_007919</name>
</gene>
<accession>A0ABR0U0E2</accession>